<dbReference type="GO" id="GO:0000435">
    <property type="term" value="P:positive regulation of transcription from RNA polymerase II promoter by galactose"/>
    <property type="evidence" value="ECO:0007669"/>
    <property type="project" value="TreeGrafter"/>
</dbReference>
<evidence type="ECO:0000256" key="4">
    <source>
        <dbReference type="ARBA" id="ARBA00023163"/>
    </source>
</evidence>
<keyword evidence="1" id="KW-0479">Metal-binding</keyword>
<dbReference type="CDD" id="cd00067">
    <property type="entry name" value="GAL4"/>
    <property type="match status" value="1"/>
</dbReference>
<feature type="compositionally biased region" description="Polar residues" evidence="6">
    <location>
        <begin position="99"/>
        <end position="111"/>
    </location>
</feature>
<keyword evidence="4" id="KW-0804">Transcription</keyword>
<dbReference type="Gene3D" id="4.10.240.10">
    <property type="entry name" value="Zn(2)-C6 fungal-type DNA-binding domain"/>
    <property type="match status" value="1"/>
</dbReference>
<dbReference type="SUPFAM" id="SSF57701">
    <property type="entry name" value="Zn2/Cys6 DNA-binding domain"/>
    <property type="match status" value="1"/>
</dbReference>
<name>A0AAJ0DQ66_9PEZI</name>
<keyword evidence="3" id="KW-0238">DNA-binding</keyword>
<dbReference type="SMART" id="SM00906">
    <property type="entry name" value="Fungal_trans"/>
    <property type="match status" value="1"/>
</dbReference>
<gene>
    <name evidence="8" type="ORF">LTR09_004293</name>
</gene>
<dbReference type="GO" id="GO:0006351">
    <property type="term" value="P:DNA-templated transcription"/>
    <property type="evidence" value="ECO:0007669"/>
    <property type="project" value="InterPro"/>
</dbReference>
<dbReference type="PROSITE" id="PS00463">
    <property type="entry name" value="ZN2_CY6_FUNGAL_1"/>
    <property type="match status" value="1"/>
</dbReference>
<dbReference type="PANTHER" id="PTHR47424">
    <property type="entry name" value="REGULATORY PROTEIN GAL4"/>
    <property type="match status" value="1"/>
</dbReference>
<dbReference type="Pfam" id="PF04082">
    <property type="entry name" value="Fungal_trans"/>
    <property type="match status" value="1"/>
</dbReference>
<dbReference type="Pfam" id="PF00172">
    <property type="entry name" value="Zn_clus"/>
    <property type="match status" value="1"/>
</dbReference>
<evidence type="ECO:0000313" key="8">
    <source>
        <dbReference type="EMBL" id="KAK3054564.1"/>
    </source>
</evidence>
<dbReference type="Proteomes" id="UP001271007">
    <property type="component" value="Unassembled WGS sequence"/>
</dbReference>
<dbReference type="AlphaFoldDB" id="A0AAJ0DQ66"/>
<evidence type="ECO:0000256" key="5">
    <source>
        <dbReference type="ARBA" id="ARBA00023242"/>
    </source>
</evidence>
<organism evidence="8 9">
    <name type="scientific">Extremus antarcticus</name>
    <dbReference type="NCBI Taxonomy" id="702011"/>
    <lineage>
        <taxon>Eukaryota</taxon>
        <taxon>Fungi</taxon>
        <taxon>Dikarya</taxon>
        <taxon>Ascomycota</taxon>
        <taxon>Pezizomycotina</taxon>
        <taxon>Dothideomycetes</taxon>
        <taxon>Dothideomycetidae</taxon>
        <taxon>Mycosphaerellales</taxon>
        <taxon>Extremaceae</taxon>
        <taxon>Extremus</taxon>
    </lineage>
</organism>
<evidence type="ECO:0000259" key="7">
    <source>
        <dbReference type="PROSITE" id="PS50048"/>
    </source>
</evidence>
<evidence type="ECO:0000256" key="3">
    <source>
        <dbReference type="ARBA" id="ARBA00023125"/>
    </source>
</evidence>
<evidence type="ECO:0000256" key="1">
    <source>
        <dbReference type="ARBA" id="ARBA00022723"/>
    </source>
</evidence>
<comment type="caution">
    <text evidence="8">The sequence shown here is derived from an EMBL/GenBank/DDBJ whole genome shotgun (WGS) entry which is preliminary data.</text>
</comment>
<dbReference type="CDD" id="cd12148">
    <property type="entry name" value="fungal_TF_MHR"/>
    <property type="match status" value="1"/>
</dbReference>
<dbReference type="GO" id="GO:0008270">
    <property type="term" value="F:zinc ion binding"/>
    <property type="evidence" value="ECO:0007669"/>
    <property type="project" value="InterPro"/>
</dbReference>
<protein>
    <recommendedName>
        <fullName evidence="7">Zn(2)-C6 fungal-type domain-containing protein</fullName>
    </recommendedName>
</protein>
<dbReference type="GO" id="GO:0000978">
    <property type="term" value="F:RNA polymerase II cis-regulatory region sequence-specific DNA binding"/>
    <property type="evidence" value="ECO:0007669"/>
    <property type="project" value="TreeGrafter"/>
</dbReference>
<dbReference type="GO" id="GO:0000981">
    <property type="term" value="F:DNA-binding transcription factor activity, RNA polymerase II-specific"/>
    <property type="evidence" value="ECO:0007669"/>
    <property type="project" value="InterPro"/>
</dbReference>
<keyword evidence="5" id="KW-0539">Nucleus</keyword>
<dbReference type="InterPro" id="IPR051127">
    <property type="entry name" value="Fungal_SecMet_Regulators"/>
</dbReference>
<reference evidence="8" key="1">
    <citation type="submission" date="2023-04" db="EMBL/GenBank/DDBJ databases">
        <title>Black Yeasts Isolated from many extreme environments.</title>
        <authorList>
            <person name="Coleine C."/>
            <person name="Stajich J.E."/>
            <person name="Selbmann L."/>
        </authorList>
    </citation>
    <scope>NUCLEOTIDE SEQUENCE</scope>
    <source>
        <strain evidence="8">CCFEE 5312</strain>
    </source>
</reference>
<keyword evidence="9" id="KW-1185">Reference proteome</keyword>
<dbReference type="InterPro" id="IPR036864">
    <property type="entry name" value="Zn2-C6_fun-type_DNA-bd_sf"/>
</dbReference>
<dbReference type="GO" id="GO:0005634">
    <property type="term" value="C:nucleus"/>
    <property type="evidence" value="ECO:0007669"/>
    <property type="project" value="TreeGrafter"/>
</dbReference>
<dbReference type="PROSITE" id="PS50048">
    <property type="entry name" value="ZN2_CY6_FUNGAL_2"/>
    <property type="match status" value="1"/>
</dbReference>
<dbReference type="InterPro" id="IPR001138">
    <property type="entry name" value="Zn2Cys6_DnaBD"/>
</dbReference>
<feature type="region of interest" description="Disordered" evidence="6">
    <location>
        <begin position="97"/>
        <end position="125"/>
    </location>
</feature>
<evidence type="ECO:0000256" key="2">
    <source>
        <dbReference type="ARBA" id="ARBA00023015"/>
    </source>
</evidence>
<dbReference type="SMART" id="SM00066">
    <property type="entry name" value="GAL4"/>
    <property type="match status" value="1"/>
</dbReference>
<evidence type="ECO:0000313" key="9">
    <source>
        <dbReference type="Proteomes" id="UP001271007"/>
    </source>
</evidence>
<evidence type="ECO:0000256" key="6">
    <source>
        <dbReference type="SAM" id="MobiDB-lite"/>
    </source>
</evidence>
<feature type="domain" description="Zn(2)-C6 fungal-type" evidence="7">
    <location>
        <begin position="26"/>
        <end position="56"/>
    </location>
</feature>
<keyword evidence="2" id="KW-0805">Transcription regulation</keyword>
<sequence length="529" mass="58629">MSSTTIVGETGNDGEPASKRRRVALACNACRIRKSRCNGVRPKCSLCTNLGFDCQYEPTESSTNVIVKKEYVSDVDTRLKVVEDLLRRHDDLLRGHLSSCHTEPSSQSGSSPVKHLPPRPSMPMRDSIQVDVSELEQDHATEETLTDGMALSFVDEMNTAFFGPSSNIAFTRHILRAMARSINQPKPPPTQRASGGILDYSRAPSPSSPDLVGVPASSGFNMYELPPVAEMEEYISIYFRNTGILFPFIHEPSFVRTYNEFKASSFTRIRQAWLGLLNIVMAMGSALGTAEDAVVRGERANRFYTRAVALAAKPSVRGPSLDIVQYLLLASQYLQGTPRSSQTWTLHGLAVKGAFAIGLHSNQASQRFTALENEIRKRTWFGCILLDRVLSMTFGRPPSIPEEFIRTPPAEPWPDLSPSFPVADLQQPSMNFFNASVALHRLIGLAISRLYDQNLGYEALLSEAEIIPCIIQMDQELERWRCTLGEELAIVWSSEIPATGTPNDRTLGRFVNLIGGRVLQDSITRYAAL</sequence>
<dbReference type="EMBL" id="JAWDJX010000011">
    <property type="protein sequence ID" value="KAK3054564.1"/>
    <property type="molecule type" value="Genomic_DNA"/>
</dbReference>
<proteinExistence type="predicted"/>
<dbReference type="InterPro" id="IPR007219">
    <property type="entry name" value="XnlR_reg_dom"/>
</dbReference>
<accession>A0AAJ0DQ66</accession>
<dbReference type="PANTHER" id="PTHR47424:SF3">
    <property type="entry name" value="REGULATORY PROTEIN GAL4"/>
    <property type="match status" value="1"/>
</dbReference>